<dbReference type="EMBL" id="JAFREP010000021">
    <property type="protein sequence ID" value="MBO1321027.1"/>
    <property type="molecule type" value="Genomic_DNA"/>
</dbReference>
<gene>
    <name evidence="2" type="ORF">J3U88_21290</name>
</gene>
<reference evidence="2" key="1">
    <citation type="submission" date="2021-03" db="EMBL/GenBank/DDBJ databases">
        <authorList>
            <person name="Wang G."/>
        </authorList>
    </citation>
    <scope>NUCLEOTIDE SEQUENCE</scope>
    <source>
        <strain evidence="2">KCTC 12899</strain>
    </source>
</reference>
<sequence>MLLTEPIGKVRLAHYRPEKHIFDRCELRYGLRVIRGEEHFVLEDAVSRLSDPWQVQTLATAPTHSTVVNYFLNGALQHMQQRKQAGFGLIDATRPFYPVWDELLRSFPKAELPADFQEMVEAERARREQAFIAAANQRFMDGQAMGLPPHLQPQRPPAGSSRMTPRNRKYQKMVEGLDQMRLFDD</sequence>
<proteinExistence type="predicted"/>
<evidence type="ECO:0000256" key="1">
    <source>
        <dbReference type="SAM" id="MobiDB-lite"/>
    </source>
</evidence>
<dbReference type="Proteomes" id="UP000664417">
    <property type="component" value="Unassembled WGS sequence"/>
</dbReference>
<protein>
    <submittedName>
        <fullName evidence="2">Uncharacterized protein</fullName>
    </submittedName>
</protein>
<evidence type="ECO:0000313" key="3">
    <source>
        <dbReference type="Proteomes" id="UP000664417"/>
    </source>
</evidence>
<keyword evidence="3" id="KW-1185">Reference proteome</keyword>
<dbReference type="RefSeq" id="WP_207861001.1">
    <property type="nucleotide sequence ID" value="NZ_JAFREP010000021.1"/>
</dbReference>
<evidence type="ECO:0000313" key="2">
    <source>
        <dbReference type="EMBL" id="MBO1321027.1"/>
    </source>
</evidence>
<comment type="caution">
    <text evidence="2">The sequence shown here is derived from an EMBL/GenBank/DDBJ whole genome shotgun (WGS) entry which is preliminary data.</text>
</comment>
<dbReference type="AlphaFoldDB" id="A0A8J7QAT6"/>
<feature type="region of interest" description="Disordered" evidence="1">
    <location>
        <begin position="143"/>
        <end position="170"/>
    </location>
</feature>
<accession>A0A8J7QAT6</accession>
<organism evidence="2 3">
    <name type="scientific">Acanthopleuribacter pedis</name>
    <dbReference type="NCBI Taxonomy" id="442870"/>
    <lineage>
        <taxon>Bacteria</taxon>
        <taxon>Pseudomonadati</taxon>
        <taxon>Acidobacteriota</taxon>
        <taxon>Holophagae</taxon>
        <taxon>Acanthopleuribacterales</taxon>
        <taxon>Acanthopleuribacteraceae</taxon>
        <taxon>Acanthopleuribacter</taxon>
    </lineage>
</organism>
<name>A0A8J7QAT6_9BACT</name>